<protein>
    <submittedName>
        <fullName evidence="2">Uncharacterized protein</fullName>
    </submittedName>
</protein>
<comment type="caution">
    <text evidence="2">The sequence shown here is derived from an EMBL/GenBank/DDBJ whole genome shotgun (WGS) entry which is preliminary data.</text>
</comment>
<feature type="region of interest" description="Disordered" evidence="1">
    <location>
        <begin position="1"/>
        <end position="54"/>
    </location>
</feature>
<evidence type="ECO:0000313" key="3">
    <source>
        <dbReference type="Proteomes" id="UP000001096"/>
    </source>
</evidence>
<reference evidence="2 3" key="1">
    <citation type="submission" date="2012-04" db="EMBL/GenBank/DDBJ databases">
        <title>The Genome Sequence of Afipia broomeae ATCC 49717.</title>
        <authorList>
            <consortium name="The Broad Institute Genome Sequencing Platform"/>
            <person name="Earl A."/>
            <person name="Ward D."/>
            <person name="Feldgarden M."/>
            <person name="Gevers D."/>
            <person name="Huys G."/>
            <person name="Walker B."/>
            <person name="Young S.K."/>
            <person name="Zeng Q."/>
            <person name="Gargeya S."/>
            <person name="Fitzgerald M."/>
            <person name="Haas B."/>
            <person name="Abouelleil A."/>
            <person name="Alvarado L."/>
            <person name="Arachchi H.M."/>
            <person name="Berlin A."/>
            <person name="Chapman S.B."/>
            <person name="Goldberg J."/>
            <person name="Griggs A."/>
            <person name="Gujja S."/>
            <person name="Hansen M."/>
            <person name="Howarth C."/>
            <person name="Imamovic A."/>
            <person name="Larimer J."/>
            <person name="McCowen C."/>
            <person name="Montmayeur A."/>
            <person name="Murphy C."/>
            <person name="Neiman D."/>
            <person name="Pearson M."/>
            <person name="Priest M."/>
            <person name="Roberts A."/>
            <person name="Saif S."/>
            <person name="Shea T."/>
            <person name="Sisk P."/>
            <person name="Sykes S."/>
            <person name="Wortman J."/>
            <person name="Nusbaum C."/>
            <person name="Birren B."/>
        </authorList>
    </citation>
    <scope>NUCLEOTIDE SEQUENCE [LARGE SCALE GENOMIC DNA]</scope>
    <source>
        <strain evidence="2 3">ATCC 49717</strain>
    </source>
</reference>
<sequence>MTTKKADPEAVKKAEAEKRKLDDELNEALEETFPASDPVKLTQPDPHVEPRPKD</sequence>
<dbReference type="Proteomes" id="UP000001096">
    <property type="component" value="Unassembled WGS sequence"/>
</dbReference>
<dbReference type="AlphaFoldDB" id="K8P7U7"/>
<organism evidence="2 3">
    <name type="scientific">Afipia broomeae ATCC 49717</name>
    <dbReference type="NCBI Taxonomy" id="883078"/>
    <lineage>
        <taxon>Bacteria</taxon>
        <taxon>Pseudomonadati</taxon>
        <taxon>Pseudomonadota</taxon>
        <taxon>Alphaproteobacteria</taxon>
        <taxon>Hyphomicrobiales</taxon>
        <taxon>Nitrobacteraceae</taxon>
        <taxon>Afipia</taxon>
    </lineage>
</organism>
<dbReference type="eggNOG" id="ENOG5031CFY">
    <property type="taxonomic scope" value="Bacteria"/>
</dbReference>
<keyword evidence="3" id="KW-1185">Reference proteome</keyword>
<dbReference type="RefSeq" id="WP_006021950.1">
    <property type="nucleotide sequence ID" value="NZ_KB375283.1"/>
</dbReference>
<name>K8P7U7_9BRAD</name>
<proteinExistence type="predicted"/>
<feature type="compositionally biased region" description="Basic and acidic residues" evidence="1">
    <location>
        <begin position="1"/>
        <end position="23"/>
    </location>
</feature>
<evidence type="ECO:0000256" key="1">
    <source>
        <dbReference type="SAM" id="MobiDB-lite"/>
    </source>
</evidence>
<accession>K8P7U7</accession>
<gene>
    <name evidence="2" type="ORF">HMPREF9695_03247</name>
</gene>
<evidence type="ECO:0000313" key="2">
    <source>
        <dbReference type="EMBL" id="EKS36829.1"/>
    </source>
</evidence>
<dbReference type="EMBL" id="AGWX01000004">
    <property type="protein sequence ID" value="EKS36829.1"/>
    <property type="molecule type" value="Genomic_DNA"/>
</dbReference>
<dbReference type="HOGENOM" id="CLU_192080_1_1_5"/>